<accession>A0A644WD30</accession>
<gene>
    <name evidence="2" type="ORF">SDC9_47631</name>
</gene>
<reference evidence="2" key="1">
    <citation type="submission" date="2019-08" db="EMBL/GenBank/DDBJ databases">
        <authorList>
            <person name="Kucharzyk K."/>
            <person name="Murdoch R.W."/>
            <person name="Higgins S."/>
            <person name="Loffler F."/>
        </authorList>
    </citation>
    <scope>NUCLEOTIDE SEQUENCE</scope>
</reference>
<name>A0A644WD30_9ZZZZ</name>
<feature type="domain" description="DUF4842" evidence="1">
    <location>
        <begin position="245"/>
        <end position="278"/>
    </location>
</feature>
<evidence type="ECO:0000259" key="1">
    <source>
        <dbReference type="Pfam" id="PF16130"/>
    </source>
</evidence>
<dbReference type="PROSITE" id="PS51257">
    <property type="entry name" value="PROKAR_LIPOPROTEIN"/>
    <property type="match status" value="1"/>
</dbReference>
<dbReference type="Pfam" id="PF16130">
    <property type="entry name" value="DUF4842"/>
    <property type="match status" value="1"/>
</dbReference>
<comment type="caution">
    <text evidence="2">The sequence shown here is derived from an EMBL/GenBank/DDBJ whole genome shotgun (WGS) entry which is preliminary data.</text>
</comment>
<dbReference type="EMBL" id="VSSQ01000793">
    <property type="protein sequence ID" value="MPM01391.1"/>
    <property type="molecule type" value="Genomic_DNA"/>
</dbReference>
<proteinExistence type="predicted"/>
<evidence type="ECO:0000313" key="2">
    <source>
        <dbReference type="EMBL" id="MPM01391.1"/>
    </source>
</evidence>
<protein>
    <recommendedName>
        <fullName evidence="1">DUF4842 domain-containing protein</fullName>
    </recommendedName>
</protein>
<dbReference type="InterPro" id="IPR032295">
    <property type="entry name" value="DUF4842"/>
</dbReference>
<sequence length="320" mass="35983">MKKIFLLIAVAVFGVSCINEDFESMKLDLDNLSPFTEELAPIQEGKTTQIFADDKLICETQVPTSYYMPKGAIRTINYVPNKKDATFSGWDTYQFTAAFEDTRNGDNDYNDFVCFITRDKVEIGSWPDWSVKITMYIQPIAFGAGTVLQFGMTLPDGRDTIFTNNIQRDLFPGTTGFVNTTDVTDVYFTADTNHIIKFTYIQPGRVSASYPFHPFIINQSGERLYVALNGKKNVVRDYLSLAGILGYPLGIATSGQFAYPLEKINIATCYPGFNNWVVGNSSELGTFSNNRRDSVFHRVDWALPAGIIKFNPQSLWPNTK</sequence>
<dbReference type="AlphaFoldDB" id="A0A644WD30"/>
<organism evidence="2">
    <name type="scientific">bioreactor metagenome</name>
    <dbReference type="NCBI Taxonomy" id="1076179"/>
    <lineage>
        <taxon>unclassified sequences</taxon>
        <taxon>metagenomes</taxon>
        <taxon>ecological metagenomes</taxon>
    </lineage>
</organism>